<dbReference type="InterPro" id="IPR002937">
    <property type="entry name" value="Amino_oxidase"/>
</dbReference>
<dbReference type="Gene3D" id="3.50.50.60">
    <property type="entry name" value="FAD/NAD(P)-binding domain"/>
    <property type="match status" value="1"/>
</dbReference>
<dbReference type="RefSeq" id="WP_344083874.1">
    <property type="nucleotide sequence ID" value="NZ_BAAALS010000020.1"/>
</dbReference>
<dbReference type="SUPFAM" id="SSF51905">
    <property type="entry name" value="FAD/NAD(P)-binding domain"/>
    <property type="match status" value="1"/>
</dbReference>
<keyword evidence="3" id="KW-1185">Reference proteome</keyword>
<proteinExistence type="predicted"/>
<gene>
    <name evidence="2" type="ORF">GCM10009681_39340</name>
</gene>
<feature type="domain" description="Amine oxidase" evidence="1">
    <location>
        <begin position="14"/>
        <end position="405"/>
    </location>
</feature>
<dbReference type="InterPro" id="IPR036188">
    <property type="entry name" value="FAD/NAD-bd_sf"/>
</dbReference>
<evidence type="ECO:0000313" key="2">
    <source>
        <dbReference type="EMBL" id="GAA1764383.1"/>
    </source>
</evidence>
<dbReference type="Proteomes" id="UP001500655">
    <property type="component" value="Unassembled WGS sequence"/>
</dbReference>
<comment type="caution">
    <text evidence="2">The sequence shown here is derived from an EMBL/GenBank/DDBJ whole genome shotgun (WGS) entry which is preliminary data.</text>
</comment>
<dbReference type="PANTHER" id="PTHR42841">
    <property type="entry name" value="AMINE OXIDASE"/>
    <property type="match status" value="1"/>
</dbReference>
<sequence>MTERLDAVVVGAGLAGLVAARRLHDRGRRVRVFEAADDVGGRVRTDVVDGFRLDRGFQTVCPAYPAFARECDLASLDLRPFPRGVGVLTNGRVEHLRPDLRSLGVLRSRVLSIMDTVLLASIAARDMVGSATGIAHRPDRSVLAELTDAGLSRRVIERVARPFLSAVLLDADLTSSANVAHLIWRSFLRGGAAVPAAGMAAIGRQLAASMPDLEVECGRAVVEVHPEGVRLHDGERVPARAVIVATDGTTAARLVPGVPEPTWRGVTTFYFAAAEPPRDDGLILLDADDPGTVRSTVVLSNVAPEYAPPGRALVAASILGAHEPTRDLIRRVRARLSAIYGTTTARWDMIRAYPIERALPAMPAPHATRRRVRFQPDLYVCGDHRDTSSIQGALVSGRRTANEVLTQSRTAAAVPA</sequence>
<dbReference type="EMBL" id="BAAALS010000020">
    <property type="protein sequence ID" value="GAA1764383.1"/>
    <property type="molecule type" value="Genomic_DNA"/>
</dbReference>
<evidence type="ECO:0000313" key="3">
    <source>
        <dbReference type="Proteomes" id="UP001500655"/>
    </source>
</evidence>
<name>A0ABP4WVZ3_9ACTN</name>
<dbReference type="Pfam" id="PF01593">
    <property type="entry name" value="Amino_oxidase"/>
    <property type="match status" value="1"/>
</dbReference>
<reference evidence="3" key="1">
    <citation type="journal article" date="2019" name="Int. J. Syst. Evol. Microbiol.">
        <title>The Global Catalogue of Microorganisms (GCM) 10K type strain sequencing project: providing services to taxonomists for standard genome sequencing and annotation.</title>
        <authorList>
            <consortium name="The Broad Institute Genomics Platform"/>
            <consortium name="The Broad Institute Genome Sequencing Center for Infectious Disease"/>
            <person name="Wu L."/>
            <person name="Ma J."/>
        </authorList>
    </citation>
    <scope>NUCLEOTIDE SEQUENCE [LARGE SCALE GENOMIC DNA]</scope>
    <source>
        <strain evidence="3">JCM 13249</strain>
    </source>
</reference>
<evidence type="ECO:0000259" key="1">
    <source>
        <dbReference type="Pfam" id="PF01593"/>
    </source>
</evidence>
<organism evidence="2 3">
    <name type="scientific">Luedemannella helvata</name>
    <dbReference type="NCBI Taxonomy" id="349315"/>
    <lineage>
        <taxon>Bacteria</taxon>
        <taxon>Bacillati</taxon>
        <taxon>Actinomycetota</taxon>
        <taxon>Actinomycetes</taxon>
        <taxon>Micromonosporales</taxon>
        <taxon>Micromonosporaceae</taxon>
        <taxon>Luedemannella</taxon>
    </lineage>
</organism>
<protein>
    <submittedName>
        <fullName evidence="2">NAD(P)/FAD-dependent oxidoreductase</fullName>
    </submittedName>
</protein>
<accession>A0ABP4WVZ3</accession>